<organism evidence="1">
    <name type="scientific">Lepeophtheirus salmonis</name>
    <name type="common">Salmon louse</name>
    <name type="synonym">Caligus salmonis</name>
    <dbReference type="NCBI Taxonomy" id="72036"/>
    <lineage>
        <taxon>Eukaryota</taxon>
        <taxon>Metazoa</taxon>
        <taxon>Ecdysozoa</taxon>
        <taxon>Arthropoda</taxon>
        <taxon>Crustacea</taxon>
        <taxon>Multicrustacea</taxon>
        <taxon>Hexanauplia</taxon>
        <taxon>Copepoda</taxon>
        <taxon>Siphonostomatoida</taxon>
        <taxon>Caligidae</taxon>
        <taxon>Lepeophtheirus</taxon>
    </lineage>
</organism>
<reference evidence="1" key="1">
    <citation type="submission" date="2014-05" db="EMBL/GenBank/DDBJ databases">
        <authorList>
            <person name="Chronopoulou M."/>
        </authorList>
    </citation>
    <scope>NUCLEOTIDE SEQUENCE</scope>
    <source>
        <tissue evidence="1">Whole organism</tissue>
    </source>
</reference>
<name>A0A0K2U9Y6_LEPSM</name>
<accession>A0A0K2U9Y6</accession>
<dbReference type="AlphaFoldDB" id="A0A0K2U9Y6"/>
<sequence>MNKIDEFPFAHSKQLGVSRISVYAVSKSETLAREKSLPKRSKLNRRS</sequence>
<protein>
    <submittedName>
        <fullName evidence="1">Uncharacterized protein</fullName>
    </submittedName>
</protein>
<evidence type="ECO:0000313" key="1">
    <source>
        <dbReference type="EMBL" id="CDW35049.1"/>
    </source>
</evidence>
<proteinExistence type="predicted"/>
<dbReference type="EMBL" id="HACA01017688">
    <property type="protein sequence ID" value="CDW35049.1"/>
    <property type="molecule type" value="Transcribed_RNA"/>
</dbReference>